<feature type="transmembrane region" description="Helical" evidence="1">
    <location>
        <begin position="25"/>
        <end position="46"/>
    </location>
</feature>
<dbReference type="EMBL" id="AP019829">
    <property type="protein sequence ID" value="BBM42599.1"/>
    <property type="molecule type" value="Genomic_DNA"/>
</dbReference>
<accession>A0A7U6LA33</accession>
<dbReference type="KEGG" id="lwd:JCM16777_0848"/>
<dbReference type="GeneID" id="84804186"/>
<evidence type="ECO:0000313" key="3">
    <source>
        <dbReference type="Proteomes" id="UP000321943"/>
    </source>
</evidence>
<protein>
    <submittedName>
        <fullName evidence="2">Uncharacterized protein</fullName>
    </submittedName>
</protein>
<evidence type="ECO:0000313" key="2">
    <source>
        <dbReference type="EMBL" id="BBM42599.1"/>
    </source>
</evidence>
<name>A0A7U6LA33_9FUSO</name>
<keyword evidence="1" id="KW-1133">Transmembrane helix</keyword>
<dbReference type="RefSeq" id="WP_018498162.1">
    <property type="nucleotide sequence ID" value="NZ_AP019829.2"/>
</dbReference>
<keyword evidence="1" id="KW-0812">Transmembrane</keyword>
<keyword evidence="1" id="KW-0472">Membrane</keyword>
<gene>
    <name evidence="2" type="ORF">JCM16777_0848</name>
</gene>
<reference evidence="2 3" key="1">
    <citation type="submission" date="2019-07" db="EMBL/GenBank/DDBJ databases">
        <title>Complete Genome Sequence of Leptotrichia wadei Strain JCM16777.</title>
        <authorList>
            <person name="Watanabe S."/>
            <person name="Cui L."/>
        </authorList>
    </citation>
    <scope>NUCLEOTIDE SEQUENCE [LARGE SCALE GENOMIC DNA]</scope>
    <source>
        <strain evidence="2 3">JCM16777</strain>
    </source>
</reference>
<organism evidence="2 3">
    <name type="scientific">Leptotrichia wadei</name>
    <dbReference type="NCBI Taxonomy" id="157687"/>
    <lineage>
        <taxon>Bacteria</taxon>
        <taxon>Fusobacteriati</taxon>
        <taxon>Fusobacteriota</taxon>
        <taxon>Fusobacteriia</taxon>
        <taxon>Fusobacteriales</taxon>
        <taxon>Leptotrichiaceae</taxon>
        <taxon>Leptotrichia</taxon>
    </lineage>
</organism>
<dbReference type="AlphaFoldDB" id="A0A7U6LA33"/>
<sequence length="195" mass="21689">MVFGLIAAAIGGVVGAISTIGSSILGLSVSPFLGIVSFAMGIAKLLSPKNQIEPRDYERFSYTADIKDKKPENYENVSSYINDVKNSMKELTPVEEQKLENLSEEEKKRYKSNTVATIFQAFGEEIGLEEPISFGAIKGAAEIKMNPTEFKKMIEDYKNNKIPTMDVDAYLDNELDADDDVAMYDYLKEKLDKMG</sequence>
<proteinExistence type="predicted"/>
<dbReference type="Proteomes" id="UP000321943">
    <property type="component" value="Chromosome"/>
</dbReference>
<evidence type="ECO:0000256" key="1">
    <source>
        <dbReference type="SAM" id="Phobius"/>
    </source>
</evidence>